<dbReference type="InterPro" id="IPR010656">
    <property type="entry name" value="DctM"/>
</dbReference>
<comment type="subcellular location">
    <subcellularLocation>
        <location evidence="1 7">Cell inner membrane</location>
        <topology evidence="1 7">Multi-pass membrane protein</topology>
    </subcellularLocation>
</comment>
<evidence type="ECO:0000256" key="7">
    <source>
        <dbReference type="RuleBase" id="RU369079"/>
    </source>
</evidence>
<keyword evidence="6 8" id="KW-0472">Membrane</keyword>
<feature type="transmembrane region" description="Helical" evidence="8">
    <location>
        <begin position="27"/>
        <end position="45"/>
    </location>
</feature>
<keyword evidence="7" id="KW-0813">Transport</keyword>
<feature type="transmembrane region" description="Helical" evidence="8">
    <location>
        <begin position="139"/>
        <end position="164"/>
    </location>
</feature>
<keyword evidence="5 8" id="KW-1133">Transmembrane helix</keyword>
<feature type="transmembrane region" description="Helical" evidence="8">
    <location>
        <begin position="97"/>
        <end position="127"/>
    </location>
</feature>
<evidence type="ECO:0000256" key="1">
    <source>
        <dbReference type="ARBA" id="ARBA00004429"/>
    </source>
</evidence>
<keyword evidence="3 7" id="KW-0997">Cell inner membrane</keyword>
<feature type="transmembrane region" description="Helical" evidence="8">
    <location>
        <begin position="57"/>
        <end position="77"/>
    </location>
</feature>
<organism evidence="10 11">
    <name type="scientific">Flavimaribacter sediminis</name>
    <dbReference type="NCBI Taxonomy" id="2865987"/>
    <lineage>
        <taxon>Bacteria</taxon>
        <taxon>Pseudomonadati</taxon>
        <taxon>Pseudomonadota</taxon>
        <taxon>Alphaproteobacteria</taxon>
        <taxon>Hyphomicrobiales</taxon>
        <taxon>Rhizobiaceae</taxon>
        <taxon>Flavimaribacter</taxon>
    </lineage>
</organism>
<evidence type="ECO:0000256" key="5">
    <source>
        <dbReference type="ARBA" id="ARBA00022989"/>
    </source>
</evidence>
<protein>
    <submittedName>
        <fullName evidence="10">TRAP transporter large permease subunit</fullName>
    </submittedName>
</protein>
<evidence type="ECO:0000256" key="6">
    <source>
        <dbReference type="ARBA" id="ARBA00023136"/>
    </source>
</evidence>
<comment type="caution">
    <text evidence="10">The sequence shown here is derived from an EMBL/GenBank/DDBJ whole genome shotgun (WGS) entry which is preliminary data.</text>
</comment>
<dbReference type="RefSeq" id="WP_220229474.1">
    <property type="nucleotide sequence ID" value="NZ_JAICBX010000003.1"/>
</dbReference>
<evidence type="ECO:0000313" key="11">
    <source>
        <dbReference type="Proteomes" id="UP001196509"/>
    </source>
</evidence>
<keyword evidence="11" id="KW-1185">Reference proteome</keyword>
<sequence>MLPIIVIFAIVLGGIYGDVFTPTEASAVGAAGVTIVTAAMGRLTWPVLRDALHQTGVISSMIFAIITGGVMFARFMVHTGITSGIVAFIGRASADPVIVLIFIAIMYLVLGCILDTFGMLILTLPFVIPVIVALGVDKVWFGIFITMMIELALITPPVGLNVFVLRRVAISVPVGEIFRGAAPFVVLIALNVAVLFLWPGLALWLPSQMN</sequence>
<dbReference type="Proteomes" id="UP001196509">
    <property type="component" value="Unassembled WGS sequence"/>
</dbReference>
<comment type="function">
    <text evidence="7">Part of the tripartite ATP-independent periplasmic (TRAP) transport system.</text>
</comment>
<evidence type="ECO:0000256" key="4">
    <source>
        <dbReference type="ARBA" id="ARBA00022692"/>
    </source>
</evidence>
<dbReference type="GO" id="GO:0022857">
    <property type="term" value="F:transmembrane transporter activity"/>
    <property type="evidence" value="ECO:0007669"/>
    <property type="project" value="UniProtKB-UniRule"/>
</dbReference>
<name>A0AAE2ZPZ0_9HYPH</name>
<accession>A0AAE2ZPZ0</accession>
<evidence type="ECO:0000256" key="3">
    <source>
        <dbReference type="ARBA" id="ARBA00022519"/>
    </source>
</evidence>
<keyword evidence="4 8" id="KW-0812">Transmembrane</keyword>
<dbReference type="PANTHER" id="PTHR33362">
    <property type="entry name" value="SIALIC ACID TRAP TRANSPORTER PERMEASE PROTEIN SIAT-RELATED"/>
    <property type="match status" value="1"/>
</dbReference>
<evidence type="ECO:0000256" key="2">
    <source>
        <dbReference type="ARBA" id="ARBA00022475"/>
    </source>
</evidence>
<gene>
    <name evidence="10" type="ORF">K1W69_16200</name>
</gene>
<dbReference type="GO" id="GO:0005886">
    <property type="term" value="C:plasma membrane"/>
    <property type="evidence" value="ECO:0007669"/>
    <property type="project" value="UniProtKB-SubCell"/>
</dbReference>
<evidence type="ECO:0000256" key="8">
    <source>
        <dbReference type="SAM" id="Phobius"/>
    </source>
</evidence>
<dbReference type="Pfam" id="PF06808">
    <property type="entry name" value="DctM"/>
    <property type="match status" value="1"/>
</dbReference>
<keyword evidence="2" id="KW-1003">Cell membrane</keyword>
<proteinExistence type="predicted"/>
<reference evidence="10" key="1">
    <citation type="submission" date="2021-08" db="EMBL/GenBank/DDBJ databases">
        <title>Hoeflea bacterium WL0058 sp. nov., isolated from the sediment.</title>
        <authorList>
            <person name="Wang L."/>
            <person name="Zhang D."/>
        </authorList>
    </citation>
    <scope>NUCLEOTIDE SEQUENCE</scope>
    <source>
        <strain evidence="10">WL0058</strain>
    </source>
</reference>
<dbReference type="InterPro" id="IPR004681">
    <property type="entry name" value="TRAP_DctM"/>
</dbReference>
<feature type="transmembrane region" description="Helical" evidence="8">
    <location>
        <begin position="184"/>
        <end position="205"/>
    </location>
</feature>
<evidence type="ECO:0000313" key="10">
    <source>
        <dbReference type="EMBL" id="MBW8638740.1"/>
    </source>
</evidence>
<dbReference type="AlphaFoldDB" id="A0AAE2ZPZ0"/>
<dbReference type="PANTHER" id="PTHR33362:SF5">
    <property type="entry name" value="C4-DICARBOXYLATE TRAP TRANSPORTER LARGE PERMEASE PROTEIN DCTM"/>
    <property type="match status" value="1"/>
</dbReference>
<evidence type="ECO:0000259" key="9">
    <source>
        <dbReference type="Pfam" id="PF06808"/>
    </source>
</evidence>
<dbReference type="EMBL" id="JAICBX010000003">
    <property type="protein sequence ID" value="MBW8638740.1"/>
    <property type="molecule type" value="Genomic_DNA"/>
</dbReference>
<feature type="domain" description="TRAP C4-dicarboxylate transport system permease DctM subunit" evidence="9">
    <location>
        <begin position="2"/>
        <end position="199"/>
    </location>
</feature>